<feature type="compositionally biased region" description="Basic and acidic residues" evidence="1">
    <location>
        <begin position="84"/>
        <end position="95"/>
    </location>
</feature>
<evidence type="ECO:0000313" key="3">
    <source>
        <dbReference type="Proteomes" id="UP000026961"/>
    </source>
</evidence>
<dbReference type="AlphaFoldDB" id="A0A0D9ZQE9"/>
<accession>A0A0D9ZQE9</accession>
<protein>
    <submittedName>
        <fullName evidence="2">Uncharacterized protein</fullName>
    </submittedName>
</protein>
<dbReference type="Gramene" id="OGLUM04G24610.1">
    <property type="protein sequence ID" value="OGLUM04G24610.1"/>
    <property type="gene ID" value="OGLUM04G24610"/>
</dbReference>
<feature type="compositionally biased region" description="Basic and acidic residues" evidence="1">
    <location>
        <begin position="59"/>
        <end position="76"/>
    </location>
</feature>
<keyword evidence="3" id="KW-1185">Reference proteome</keyword>
<dbReference type="Gene3D" id="1.20.1260.60">
    <property type="entry name" value="Vacuolar protein sorting-associated protein Ist1"/>
    <property type="match status" value="1"/>
</dbReference>
<sequence>MLESYCNLMLDLHREFPDELREAAAGLIYASARCGDVLELQEAKGCHGALARRVQGPRRRQETAGRRAVRQGHEETIAGDEVSGDGKKPGRREEGSLGSPAVEEEKEKARREGVMASWGLAGGHRRRRCALATDAAQPSFSPRHVAREVNGRWWDPRMASEWQVE</sequence>
<dbReference type="InterPro" id="IPR042277">
    <property type="entry name" value="IST1-like"/>
</dbReference>
<organism evidence="2">
    <name type="scientific">Oryza glumipatula</name>
    <dbReference type="NCBI Taxonomy" id="40148"/>
    <lineage>
        <taxon>Eukaryota</taxon>
        <taxon>Viridiplantae</taxon>
        <taxon>Streptophyta</taxon>
        <taxon>Embryophyta</taxon>
        <taxon>Tracheophyta</taxon>
        <taxon>Spermatophyta</taxon>
        <taxon>Magnoliopsida</taxon>
        <taxon>Liliopsida</taxon>
        <taxon>Poales</taxon>
        <taxon>Poaceae</taxon>
        <taxon>BOP clade</taxon>
        <taxon>Oryzoideae</taxon>
        <taxon>Oryzeae</taxon>
        <taxon>Oryzinae</taxon>
        <taxon>Oryza</taxon>
    </lineage>
</organism>
<dbReference type="Proteomes" id="UP000026961">
    <property type="component" value="Chromosome 4"/>
</dbReference>
<evidence type="ECO:0000256" key="1">
    <source>
        <dbReference type="SAM" id="MobiDB-lite"/>
    </source>
</evidence>
<feature type="region of interest" description="Disordered" evidence="1">
    <location>
        <begin position="54"/>
        <end position="112"/>
    </location>
</feature>
<dbReference type="EnsemblPlants" id="OGLUM04G24610.1">
    <property type="protein sequence ID" value="OGLUM04G24610.1"/>
    <property type="gene ID" value="OGLUM04G24610"/>
</dbReference>
<proteinExistence type="predicted"/>
<name>A0A0D9ZQE9_9ORYZ</name>
<reference evidence="2" key="2">
    <citation type="submission" date="2018-05" db="EMBL/GenBank/DDBJ databases">
        <title>OgluRS3 (Oryza glumaepatula Reference Sequence Version 3).</title>
        <authorList>
            <person name="Zhang J."/>
            <person name="Kudrna D."/>
            <person name="Lee S."/>
            <person name="Talag J."/>
            <person name="Welchert J."/>
            <person name="Wing R.A."/>
        </authorList>
    </citation>
    <scope>NUCLEOTIDE SEQUENCE [LARGE SCALE GENOMIC DNA]</scope>
</reference>
<evidence type="ECO:0000313" key="2">
    <source>
        <dbReference type="EnsemblPlants" id="OGLUM04G24610.1"/>
    </source>
</evidence>
<feature type="compositionally biased region" description="Basic and acidic residues" evidence="1">
    <location>
        <begin position="103"/>
        <end position="112"/>
    </location>
</feature>
<reference evidence="2" key="1">
    <citation type="submission" date="2015-04" db="UniProtKB">
        <authorList>
            <consortium name="EnsemblPlants"/>
        </authorList>
    </citation>
    <scope>IDENTIFICATION</scope>
</reference>
<dbReference type="HOGENOM" id="CLU_1613399_0_0_1"/>